<sequence length="74" mass="8098">MLIHGCDRAGSPAGRYIYGHISPTGARLSVAMVVPISCTGVTALFGQARAVCLYQLCMKCTVLLQFKFSWWNTE</sequence>
<dbReference type="EMBL" id="GBXM01078987">
    <property type="protein sequence ID" value="JAH29590.1"/>
    <property type="molecule type" value="Transcribed_RNA"/>
</dbReference>
<reference evidence="1" key="1">
    <citation type="submission" date="2014-11" db="EMBL/GenBank/DDBJ databases">
        <authorList>
            <person name="Amaro Gonzalez C."/>
        </authorList>
    </citation>
    <scope>NUCLEOTIDE SEQUENCE</scope>
</reference>
<proteinExistence type="predicted"/>
<evidence type="ECO:0000313" key="1">
    <source>
        <dbReference type="EMBL" id="JAH29590.1"/>
    </source>
</evidence>
<accession>A0A0E9RMA5</accession>
<reference evidence="1" key="2">
    <citation type="journal article" date="2015" name="Fish Shellfish Immunol.">
        <title>Early steps in the European eel (Anguilla anguilla)-Vibrio vulnificus interaction in the gills: Role of the RtxA13 toxin.</title>
        <authorList>
            <person name="Callol A."/>
            <person name="Pajuelo D."/>
            <person name="Ebbesson L."/>
            <person name="Teles M."/>
            <person name="MacKenzie S."/>
            <person name="Amaro C."/>
        </authorList>
    </citation>
    <scope>NUCLEOTIDE SEQUENCE</scope>
</reference>
<organism evidence="1">
    <name type="scientific">Anguilla anguilla</name>
    <name type="common">European freshwater eel</name>
    <name type="synonym">Muraena anguilla</name>
    <dbReference type="NCBI Taxonomy" id="7936"/>
    <lineage>
        <taxon>Eukaryota</taxon>
        <taxon>Metazoa</taxon>
        <taxon>Chordata</taxon>
        <taxon>Craniata</taxon>
        <taxon>Vertebrata</taxon>
        <taxon>Euteleostomi</taxon>
        <taxon>Actinopterygii</taxon>
        <taxon>Neopterygii</taxon>
        <taxon>Teleostei</taxon>
        <taxon>Anguilliformes</taxon>
        <taxon>Anguillidae</taxon>
        <taxon>Anguilla</taxon>
    </lineage>
</organism>
<protein>
    <submittedName>
        <fullName evidence="1">Uncharacterized protein</fullName>
    </submittedName>
</protein>
<name>A0A0E9RMA5_ANGAN</name>
<dbReference type="AlphaFoldDB" id="A0A0E9RMA5"/>